<proteinExistence type="inferred from homology"/>
<dbReference type="Gene3D" id="1.20.120.1560">
    <property type="match status" value="1"/>
</dbReference>
<evidence type="ECO:0000313" key="5">
    <source>
        <dbReference type="EMBL" id="MSU07107.1"/>
    </source>
</evidence>
<comment type="caution">
    <text evidence="5">The sequence shown here is derived from an EMBL/GenBank/DDBJ whole genome shotgun (WGS) entry which is preliminary data.</text>
</comment>
<accession>A0A7X2PDZ3</accession>
<reference evidence="5 6" key="1">
    <citation type="submission" date="2019-08" db="EMBL/GenBank/DDBJ databases">
        <title>In-depth cultivation of the pig gut microbiome towards novel bacterial diversity and tailored functional studies.</title>
        <authorList>
            <person name="Wylensek D."/>
            <person name="Hitch T.C.A."/>
            <person name="Clavel T."/>
        </authorList>
    </citation>
    <scope>NUCLEOTIDE SEQUENCE [LARGE SCALE GENOMIC DNA]</scope>
    <source>
        <strain evidence="5 6">NM-380-WT-3C1</strain>
    </source>
</reference>
<dbReference type="PROSITE" id="PS51986">
    <property type="entry name" value="GS_BETA_GRASP"/>
    <property type="match status" value="1"/>
</dbReference>
<comment type="similarity">
    <text evidence="1 2">Belongs to the glutamine synthetase family.</text>
</comment>
<keyword evidence="6" id="KW-1185">Reference proteome</keyword>
<dbReference type="InterPro" id="IPR052725">
    <property type="entry name" value="GS_Type-3"/>
</dbReference>
<protein>
    <submittedName>
        <fullName evidence="5">Glutamine synthetase type III</fullName>
    </submittedName>
</protein>
<dbReference type="InterPro" id="IPR014746">
    <property type="entry name" value="Gln_synth/guanido_kin_cat_dom"/>
</dbReference>
<dbReference type="InterPro" id="IPR040577">
    <property type="entry name" value="Gln-synt_C"/>
</dbReference>
<dbReference type="Pfam" id="PF12437">
    <property type="entry name" value="GSIII_N"/>
    <property type="match status" value="1"/>
</dbReference>
<dbReference type="PROSITE" id="PS51987">
    <property type="entry name" value="GS_CATALYTIC"/>
    <property type="match status" value="1"/>
</dbReference>
<dbReference type="InterPro" id="IPR008147">
    <property type="entry name" value="Gln_synt_N"/>
</dbReference>
<dbReference type="PANTHER" id="PTHR42974">
    <property type="entry name" value="GLUTAMINE SYNTHETASE"/>
    <property type="match status" value="1"/>
</dbReference>
<evidence type="ECO:0000256" key="1">
    <source>
        <dbReference type="PROSITE-ProRule" id="PRU01330"/>
    </source>
</evidence>
<dbReference type="GO" id="GO:0006542">
    <property type="term" value="P:glutamine biosynthetic process"/>
    <property type="evidence" value="ECO:0007669"/>
    <property type="project" value="InterPro"/>
</dbReference>
<feature type="domain" description="GS catalytic" evidence="4">
    <location>
        <begin position="156"/>
        <end position="586"/>
    </location>
</feature>
<dbReference type="InterPro" id="IPR027303">
    <property type="entry name" value="Gln_synth_gly_rich_site"/>
</dbReference>
<dbReference type="SUPFAM" id="SSF55931">
    <property type="entry name" value="Glutamine synthetase/guanido kinase"/>
    <property type="match status" value="1"/>
</dbReference>
<dbReference type="PROSITE" id="PS00181">
    <property type="entry name" value="GLNA_ATP"/>
    <property type="match status" value="1"/>
</dbReference>
<dbReference type="Pfam" id="PF00120">
    <property type="entry name" value="Gln-synt_C"/>
    <property type="match status" value="1"/>
</dbReference>
<sequence>METVADYFGSLVFNDETMRNRLPKDVYKALKKTVAEGKDLDLNVANSVANAMKAWAIEHGCTHYTHWFQPMTGITAEKHEAFISPIDGGKVLLEFSGKELIKGEPDASSFPSGGIRATFEARGYTAWDPTSYAFIKDDTLCIPTAFCSYSGEVLDKKTPLLRSMEAVSEQAVKVLHLFGKTDVKKVNTTVGPEQEYFLIDKKDYAARKDLIYTGRTLLGARSPKGQEMEDHYFGAIRSRVSAYMKDLDRELWKLGINAKTSHNEVAPCQHELAPVFGTTNIAVDHNQLTMELMKKIADRHGFACLLHEKPFAGVNGSGKHNNWSISTDTGINLLEPGDNPKDNAQFLLFLVAVIKAIDEYQDLMRVSVASAGNDHRLGANEAPPAIVSMFLGDELTEILEALVSGKAVNGKGKVQMELGVHVLPAFPKDTTDRNRTSPFAFTGNKFEFRMLGSSFSVAGPNIVLNTIVAKALKEFYEELKDATDFNAAVTELVKKTYSEHKRIVFNGNNYAPEWVVEAEKRGLLNLKSSPDAYDTFIAPKNIELFSEFGIFNSVEMHSRYEILNEEYSKTIHIEATTLIDMVNRQVLPACTGYAGKVAAAVNAKKLALPTLECKSESALISEITALVDNLENAVTELEKAVALSAEYSGSDLAHYTRNSIIPLMDDVRGYADSLELIVDQKDWPYPTYGEMLFYV</sequence>
<dbReference type="EMBL" id="VUNN01000026">
    <property type="protein sequence ID" value="MSU07107.1"/>
    <property type="molecule type" value="Genomic_DNA"/>
</dbReference>
<dbReference type="InterPro" id="IPR008146">
    <property type="entry name" value="Gln_synth_cat_dom"/>
</dbReference>
<evidence type="ECO:0000259" key="4">
    <source>
        <dbReference type="PROSITE" id="PS51987"/>
    </source>
</evidence>
<name>A0A7X2PDZ3_9SPIO</name>
<dbReference type="InterPro" id="IPR022147">
    <property type="entry name" value="GSIII_N"/>
</dbReference>
<dbReference type="Gene3D" id="3.30.590.10">
    <property type="entry name" value="Glutamine synthetase/guanido kinase, catalytic domain"/>
    <property type="match status" value="1"/>
</dbReference>
<dbReference type="AlphaFoldDB" id="A0A7X2PDZ3"/>
<feature type="domain" description="GS beta-grasp" evidence="3">
    <location>
        <begin position="62"/>
        <end position="151"/>
    </location>
</feature>
<evidence type="ECO:0000313" key="6">
    <source>
        <dbReference type="Proteomes" id="UP000460549"/>
    </source>
</evidence>
<gene>
    <name evidence="5" type="ORF">FYJ80_10075</name>
</gene>
<dbReference type="PANTHER" id="PTHR42974:SF1">
    <property type="entry name" value="TYPE-3 GLUTAMINE SYNTHETASE"/>
    <property type="match status" value="1"/>
</dbReference>
<dbReference type="SMART" id="SM01230">
    <property type="entry name" value="Gln-synt_C"/>
    <property type="match status" value="1"/>
</dbReference>
<evidence type="ECO:0000259" key="3">
    <source>
        <dbReference type="PROSITE" id="PS51986"/>
    </source>
</evidence>
<dbReference type="Pfam" id="PF18318">
    <property type="entry name" value="Gln-synt_C-ter"/>
    <property type="match status" value="1"/>
</dbReference>
<dbReference type="GO" id="GO:0004356">
    <property type="term" value="F:glutamine synthetase activity"/>
    <property type="evidence" value="ECO:0007669"/>
    <property type="project" value="InterPro"/>
</dbReference>
<organism evidence="5 6">
    <name type="scientific">Bullifex porci</name>
    <dbReference type="NCBI Taxonomy" id="2606638"/>
    <lineage>
        <taxon>Bacteria</taxon>
        <taxon>Pseudomonadati</taxon>
        <taxon>Spirochaetota</taxon>
        <taxon>Spirochaetia</taxon>
        <taxon>Spirochaetales</taxon>
        <taxon>Spirochaetaceae</taxon>
        <taxon>Bullifex</taxon>
    </lineage>
</organism>
<dbReference type="RefSeq" id="WP_154426542.1">
    <property type="nucleotide sequence ID" value="NZ_JAQYPZ010000013.1"/>
</dbReference>
<evidence type="ECO:0000256" key="2">
    <source>
        <dbReference type="RuleBase" id="RU000384"/>
    </source>
</evidence>
<dbReference type="Proteomes" id="UP000460549">
    <property type="component" value="Unassembled WGS sequence"/>
</dbReference>